<evidence type="ECO:0000313" key="2">
    <source>
        <dbReference type="Proteomes" id="UP000824469"/>
    </source>
</evidence>
<reference evidence="1 2" key="1">
    <citation type="journal article" date="2021" name="Nat. Plants">
        <title>The Taxus genome provides insights into paclitaxel biosynthesis.</title>
        <authorList>
            <person name="Xiong X."/>
            <person name="Gou J."/>
            <person name="Liao Q."/>
            <person name="Li Y."/>
            <person name="Zhou Q."/>
            <person name="Bi G."/>
            <person name="Li C."/>
            <person name="Du R."/>
            <person name="Wang X."/>
            <person name="Sun T."/>
            <person name="Guo L."/>
            <person name="Liang H."/>
            <person name="Lu P."/>
            <person name="Wu Y."/>
            <person name="Zhang Z."/>
            <person name="Ro D.K."/>
            <person name="Shang Y."/>
            <person name="Huang S."/>
            <person name="Yan J."/>
        </authorList>
    </citation>
    <scope>NUCLEOTIDE SEQUENCE [LARGE SCALE GENOMIC DNA]</scope>
    <source>
        <strain evidence="1">Ta-2019</strain>
    </source>
</reference>
<accession>A0AA38FQC1</accession>
<comment type="caution">
    <text evidence="1">The sequence shown here is derived from an EMBL/GenBank/DDBJ whole genome shotgun (WGS) entry which is preliminary data.</text>
</comment>
<evidence type="ECO:0000313" key="1">
    <source>
        <dbReference type="EMBL" id="KAH9308295.1"/>
    </source>
</evidence>
<name>A0AA38FQC1_TAXCH</name>
<keyword evidence="2" id="KW-1185">Reference proteome</keyword>
<gene>
    <name evidence="1" type="ORF">KI387_036206</name>
</gene>
<dbReference type="Proteomes" id="UP000824469">
    <property type="component" value="Unassembled WGS sequence"/>
</dbReference>
<dbReference type="EMBL" id="JAHRHJ020000007">
    <property type="protein sequence ID" value="KAH9308295.1"/>
    <property type="molecule type" value="Genomic_DNA"/>
</dbReference>
<protein>
    <submittedName>
        <fullName evidence="1">Uncharacterized protein</fullName>
    </submittedName>
</protein>
<organism evidence="1 2">
    <name type="scientific">Taxus chinensis</name>
    <name type="common">Chinese yew</name>
    <name type="synonym">Taxus wallichiana var. chinensis</name>
    <dbReference type="NCBI Taxonomy" id="29808"/>
    <lineage>
        <taxon>Eukaryota</taxon>
        <taxon>Viridiplantae</taxon>
        <taxon>Streptophyta</taxon>
        <taxon>Embryophyta</taxon>
        <taxon>Tracheophyta</taxon>
        <taxon>Spermatophyta</taxon>
        <taxon>Pinopsida</taxon>
        <taxon>Pinidae</taxon>
        <taxon>Conifers II</taxon>
        <taxon>Cupressales</taxon>
        <taxon>Taxaceae</taxon>
        <taxon>Taxus</taxon>
    </lineage>
</organism>
<proteinExistence type="predicted"/>
<dbReference type="AlphaFoldDB" id="A0AA38FQC1"/>
<sequence length="146" mass="16175">MESSTAHSFKKGEPSRLSFLDVIRGPREQPSSSTPGSNCPFCLGKEDPRKIPAGCMKVVDGTLVIKVAESDVQANIRELEDRALIVSFLGFKPSLHAFKEWAQKTWNIPVVFQDIGNSIGKFVRAADASIRMEQMVDMLGCVFIWT</sequence>